<feature type="domain" description="Acyl-CoA dehydrogenase/oxidase N-terminal" evidence="9">
    <location>
        <begin position="7"/>
        <end position="119"/>
    </location>
</feature>
<dbReference type="InterPro" id="IPR013786">
    <property type="entry name" value="AcylCoA_DH/ox_N"/>
</dbReference>
<dbReference type="RefSeq" id="WP_105941356.1">
    <property type="nucleotide sequence ID" value="NZ_CP027433.1"/>
</dbReference>
<dbReference type="KEGG" id="git:C6V83_04320"/>
<proteinExistence type="inferred from homology"/>
<dbReference type="Gene3D" id="1.10.540.10">
    <property type="entry name" value="Acyl-CoA dehydrogenase/oxidase, N-terminal domain"/>
    <property type="match status" value="1"/>
</dbReference>
<keyword evidence="11" id="KW-1185">Reference proteome</keyword>
<keyword evidence="3 6" id="KW-0285">Flavoprotein</keyword>
<dbReference type="Pfam" id="PF00441">
    <property type="entry name" value="Acyl-CoA_dh_1"/>
    <property type="match status" value="1"/>
</dbReference>
<evidence type="ECO:0000313" key="10">
    <source>
        <dbReference type="EMBL" id="AVL99621.1"/>
    </source>
</evidence>
<dbReference type="Gene3D" id="1.20.140.10">
    <property type="entry name" value="Butyryl-CoA Dehydrogenase, subunit A, domain 3"/>
    <property type="match status" value="1"/>
</dbReference>
<accession>A0A2S0KD43</accession>
<dbReference type="InterPro" id="IPR006091">
    <property type="entry name" value="Acyl-CoA_Oxase/DH_mid-dom"/>
</dbReference>
<dbReference type="InterPro" id="IPR009075">
    <property type="entry name" value="AcylCo_DH/oxidase_C"/>
</dbReference>
<comment type="similarity">
    <text evidence="2 6">Belongs to the acyl-CoA dehydrogenase family.</text>
</comment>
<dbReference type="Pfam" id="PF02770">
    <property type="entry name" value="Acyl-CoA_dh_M"/>
    <property type="match status" value="1"/>
</dbReference>
<name>A0A2S0KD43_9ACTN</name>
<dbReference type="InterPro" id="IPR009100">
    <property type="entry name" value="AcylCoA_DH/oxidase_NM_dom_sf"/>
</dbReference>
<evidence type="ECO:0000256" key="3">
    <source>
        <dbReference type="ARBA" id="ARBA00022630"/>
    </source>
</evidence>
<dbReference type="GO" id="GO:0005886">
    <property type="term" value="C:plasma membrane"/>
    <property type="evidence" value="ECO:0007669"/>
    <property type="project" value="TreeGrafter"/>
</dbReference>
<evidence type="ECO:0000259" key="8">
    <source>
        <dbReference type="Pfam" id="PF02770"/>
    </source>
</evidence>
<dbReference type="OrthoDB" id="2431337at2"/>
<evidence type="ECO:0000256" key="2">
    <source>
        <dbReference type="ARBA" id="ARBA00009347"/>
    </source>
</evidence>
<evidence type="ECO:0000256" key="1">
    <source>
        <dbReference type="ARBA" id="ARBA00001974"/>
    </source>
</evidence>
<protein>
    <submittedName>
        <fullName evidence="10">Acyl-CoA dehydrogenase</fullName>
    </submittedName>
</protein>
<evidence type="ECO:0000313" key="11">
    <source>
        <dbReference type="Proteomes" id="UP000239814"/>
    </source>
</evidence>
<dbReference type="Proteomes" id="UP000239814">
    <property type="component" value="Chromosome"/>
</dbReference>
<dbReference type="SUPFAM" id="SSF47203">
    <property type="entry name" value="Acyl-CoA dehydrogenase C-terminal domain-like"/>
    <property type="match status" value="1"/>
</dbReference>
<dbReference type="EMBL" id="CP027433">
    <property type="protein sequence ID" value="AVL99621.1"/>
    <property type="molecule type" value="Genomic_DNA"/>
</dbReference>
<comment type="cofactor">
    <cofactor evidence="1 6">
        <name>FAD</name>
        <dbReference type="ChEBI" id="CHEBI:57692"/>
    </cofactor>
</comment>
<evidence type="ECO:0000256" key="5">
    <source>
        <dbReference type="ARBA" id="ARBA00023002"/>
    </source>
</evidence>
<dbReference type="InterPro" id="IPR046373">
    <property type="entry name" value="Acyl-CoA_Oxase/DH_mid-dom_sf"/>
</dbReference>
<dbReference type="GO" id="GO:0016627">
    <property type="term" value="F:oxidoreductase activity, acting on the CH-CH group of donors"/>
    <property type="evidence" value="ECO:0007669"/>
    <property type="project" value="InterPro"/>
</dbReference>
<gene>
    <name evidence="10" type="ORF">C6V83_04320</name>
</gene>
<dbReference type="InterPro" id="IPR052161">
    <property type="entry name" value="Mycobact_Acyl-CoA_DH"/>
</dbReference>
<keyword evidence="5 6" id="KW-0560">Oxidoreductase</keyword>
<feature type="domain" description="Acyl-CoA oxidase/dehydrogenase middle" evidence="8">
    <location>
        <begin position="125"/>
        <end position="218"/>
    </location>
</feature>
<dbReference type="InterPro" id="IPR036250">
    <property type="entry name" value="AcylCo_DH-like_C"/>
</dbReference>
<keyword evidence="4 6" id="KW-0274">FAD</keyword>
<organism evidence="10 11">
    <name type="scientific">Gordonia iterans</name>
    <dbReference type="NCBI Taxonomy" id="1004901"/>
    <lineage>
        <taxon>Bacteria</taxon>
        <taxon>Bacillati</taxon>
        <taxon>Actinomycetota</taxon>
        <taxon>Actinomycetes</taxon>
        <taxon>Mycobacteriales</taxon>
        <taxon>Gordoniaceae</taxon>
        <taxon>Gordonia</taxon>
    </lineage>
</organism>
<dbReference type="AlphaFoldDB" id="A0A2S0KD43"/>
<dbReference type="InterPro" id="IPR037069">
    <property type="entry name" value="AcylCoA_DH/ox_N_sf"/>
</dbReference>
<evidence type="ECO:0000256" key="6">
    <source>
        <dbReference type="RuleBase" id="RU362125"/>
    </source>
</evidence>
<evidence type="ECO:0000256" key="4">
    <source>
        <dbReference type="ARBA" id="ARBA00022827"/>
    </source>
</evidence>
<dbReference type="Pfam" id="PF02771">
    <property type="entry name" value="Acyl-CoA_dh_N"/>
    <property type="match status" value="1"/>
</dbReference>
<reference evidence="10 11" key="1">
    <citation type="submission" date="2018-03" db="EMBL/GenBank/DDBJ databases">
        <title>Characteristics and genome of n-alkane degrading marine bacteria Gordonia iterans isolated from crude oil contaminated in Tae-an, South Korea.</title>
        <authorList>
            <person name="Lee S.-S."/>
            <person name="Kim H."/>
        </authorList>
    </citation>
    <scope>NUCLEOTIDE SEQUENCE [LARGE SCALE GENOMIC DNA]</scope>
    <source>
        <strain evidence="10 11">Co17</strain>
    </source>
</reference>
<dbReference type="PANTHER" id="PTHR43292:SF3">
    <property type="entry name" value="ACYL-COA DEHYDROGENASE FADE29"/>
    <property type="match status" value="1"/>
</dbReference>
<dbReference type="PANTHER" id="PTHR43292">
    <property type="entry name" value="ACYL-COA DEHYDROGENASE"/>
    <property type="match status" value="1"/>
</dbReference>
<dbReference type="SUPFAM" id="SSF56645">
    <property type="entry name" value="Acyl-CoA dehydrogenase NM domain-like"/>
    <property type="match status" value="1"/>
</dbReference>
<dbReference type="GO" id="GO:0050660">
    <property type="term" value="F:flavin adenine dinucleotide binding"/>
    <property type="evidence" value="ECO:0007669"/>
    <property type="project" value="InterPro"/>
</dbReference>
<evidence type="ECO:0000259" key="7">
    <source>
        <dbReference type="Pfam" id="PF00441"/>
    </source>
</evidence>
<dbReference type="Gene3D" id="2.40.110.10">
    <property type="entry name" value="Butyryl-CoA Dehydrogenase, subunit A, domain 2"/>
    <property type="match status" value="1"/>
</dbReference>
<sequence>MDLTFDDDARAFRAEVRHWLADHVPADPLPSMDTAEGFEAHRAWEAELAADRMSVVSWPAEYGGRDEPLLHWLIFEEEYYRSGAPGRVSQNGIFLLAPTLFEHAHPDQLSRILPRMARADDIWGQAWSEPEAGSDLASLRSTATRTDGGWLLNGQKTWSSRSSFADLGFGLFRTDPDQTRHRGLTYFMFDLRAPGVTVRPIAQLDGEAGFAELFLEDVFVPDDPADPGTSGVIGAVNDGWKVAMSTAANERGLSLRSPGRFLATTDRLIDLWRERRDETPSAAGADAAVADAWIGARAYELSTYQTVSRLAAGGQLGMESSINKVFWSEWDIAAHQTALDLLGSDAELPTPWLDGYLFSLSGPIYAGTNEIQRNVIAERLLGLPRGGR</sequence>
<evidence type="ECO:0000259" key="9">
    <source>
        <dbReference type="Pfam" id="PF02771"/>
    </source>
</evidence>
<feature type="domain" description="Acyl-CoA dehydrogenase/oxidase C-terminal" evidence="7">
    <location>
        <begin position="237"/>
        <end position="381"/>
    </location>
</feature>